<protein>
    <submittedName>
        <fullName evidence="1">Uncharacterized protein</fullName>
    </submittedName>
</protein>
<sequence>MSLQPLTISTLRPFPLPKKLGTLPADVVSSLASLYELTKGFVMSLQTYKDHEEAVLRAIGKSVDSLNRIIELLDECAARTEQICALAKQLDLLYREFLSLETYQYQLLSANCSTNTLKARFEKRTKEFDAKSIVVARSR</sequence>
<evidence type="ECO:0000313" key="1">
    <source>
        <dbReference type="EMBL" id="RKP28731.1"/>
    </source>
</evidence>
<gene>
    <name evidence="1" type="ORF">METBISCDRAFT_6597</name>
</gene>
<keyword evidence="2" id="KW-1185">Reference proteome</keyword>
<name>A0A4P9Z9Q1_9ASCO</name>
<accession>A0A4P9Z9Q1</accession>
<dbReference type="Proteomes" id="UP000268321">
    <property type="component" value="Unassembled WGS sequence"/>
</dbReference>
<feature type="non-terminal residue" evidence="1">
    <location>
        <position position="139"/>
    </location>
</feature>
<dbReference type="EMBL" id="ML004633">
    <property type="protein sequence ID" value="RKP28731.1"/>
    <property type="molecule type" value="Genomic_DNA"/>
</dbReference>
<evidence type="ECO:0000313" key="2">
    <source>
        <dbReference type="Proteomes" id="UP000268321"/>
    </source>
</evidence>
<organism evidence="1 2">
    <name type="scientific">Metschnikowia bicuspidata</name>
    <dbReference type="NCBI Taxonomy" id="27322"/>
    <lineage>
        <taxon>Eukaryota</taxon>
        <taxon>Fungi</taxon>
        <taxon>Dikarya</taxon>
        <taxon>Ascomycota</taxon>
        <taxon>Saccharomycotina</taxon>
        <taxon>Pichiomycetes</taxon>
        <taxon>Metschnikowiaceae</taxon>
        <taxon>Metschnikowia</taxon>
    </lineage>
</organism>
<proteinExistence type="predicted"/>
<dbReference type="OrthoDB" id="10260857at2759"/>
<dbReference type="AlphaFoldDB" id="A0A4P9Z9Q1"/>
<reference evidence="2" key="1">
    <citation type="journal article" date="2018" name="Nat. Microbiol.">
        <title>Leveraging single-cell genomics to expand the fungal tree of life.</title>
        <authorList>
            <person name="Ahrendt S.R."/>
            <person name="Quandt C.A."/>
            <person name="Ciobanu D."/>
            <person name="Clum A."/>
            <person name="Salamov A."/>
            <person name="Andreopoulos B."/>
            <person name="Cheng J.F."/>
            <person name="Woyke T."/>
            <person name="Pelin A."/>
            <person name="Henrissat B."/>
            <person name="Reynolds N.K."/>
            <person name="Benny G.L."/>
            <person name="Smith M.E."/>
            <person name="James T.Y."/>
            <person name="Grigoriev I.V."/>
        </authorList>
    </citation>
    <scope>NUCLEOTIDE SEQUENCE [LARGE SCALE GENOMIC DNA]</scope>
    <source>
        <strain evidence="2">Baker2002</strain>
    </source>
</reference>